<sequence>MNTAFDVCLDDNNAIYPPLWFTQYILYS</sequence>
<proteinExistence type="predicted"/>
<evidence type="ECO:0000313" key="1">
    <source>
        <dbReference type="EMBL" id="JAH99098.1"/>
    </source>
</evidence>
<reference evidence="1" key="2">
    <citation type="journal article" date="2015" name="Fish Shellfish Immunol.">
        <title>Early steps in the European eel (Anguilla anguilla)-Vibrio vulnificus interaction in the gills: Role of the RtxA13 toxin.</title>
        <authorList>
            <person name="Callol A."/>
            <person name="Pajuelo D."/>
            <person name="Ebbesson L."/>
            <person name="Teles M."/>
            <person name="MacKenzie S."/>
            <person name="Amaro C."/>
        </authorList>
    </citation>
    <scope>NUCLEOTIDE SEQUENCE</scope>
</reference>
<protein>
    <submittedName>
        <fullName evidence="1">Uncharacterized protein</fullName>
    </submittedName>
</protein>
<dbReference type="AlphaFoldDB" id="A0A0E9XBN0"/>
<name>A0A0E9XBN0_ANGAN</name>
<reference evidence="1" key="1">
    <citation type="submission" date="2014-11" db="EMBL/GenBank/DDBJ databases">
        <authorList>
            <person name="Amaro Gonzalez C."/>
        </authorList>
    </citation>
    <scope>NUCLEOTIDE SEQUENCE</scope>
</reference>
<organism evidence="1">
    <name type="scientific">Anguilla anguilla</name>
    <name type="common">European freshwater eel</name>
    <name type="synonym">Muraena anguilla</name>
    <dbReference type="NCBI Taxonomy" id="7936"/>
    <lineage>
        <taxon>Eukaryota</taxon>
        <taxon>Metazoa</taxon>
        <taxon>Chordata</taxon>
        <taxon>Craniata</taxon>
        <taxon>Vertebrata</taxon>
        <taxon>Euteleostomi</taxon>
        <taxon>Actinopterygii</taxon>
        <taxon>Neopterygii</taxon>
        <taxon>Teleostei</taxon>
        <taxon>Anguilliformes</taxon>
        <taxon>Anguillidae</taxon>
        <taxon>Anguilla</taxon>
    </lineage>
</organism>
<dbReference type="EMBL" id="GBXM01009479">
    <property type="protein sequence ID" value="JAH99098.1"/>
    <property type="molecule type" value="Transcribed_RNA"/>
</dbReference>
<accession>A0A0E9XBN0</accession>